<dbReference type="Gene3D" id="1.10.510.10">
    <property type="entry name" value="Transferase(Phosphotransferase) domain 1"/>
    <property type="match status" value="1"/>
</dbReference>
<evidence type="ECO:0000256" key="1">
    <source>
        <dbReference type="SAM" id="MobiDB-lite"/>
    </source>
</evidence>
<dbReference type="GO" id="GO:0004672">
    <property type="term" value="F:protein kinase activity"/>
    <property type="evidence" value="ECO:0007669"/>
    <property type="project" value="InterPro"/>
</dbReference>
<accession>A0A4P9WRN5</accession>
<feature type="region of interest" description="Disordered" evidence="1">
    <location>
        <begin position="365"/>
        <end position="423"/>
    </location>
</feature>
<dbReference type="EMBL" id="KZ993809">
    <property type="protein sequence ID" value="RKO94843.1"/>
    <property type="molecule type" value="Genomic_DNA"/>
</dbReference>
<gene>
    <name evidence="3" type="ORF">BDK51DRAFT_51432</name>
</gene>
<feature type="region of interest" description="Disordered" evidence="1">
    <location>
        <begin position="211"/>
        <end position="270"/>
    </location>
</feature>
<evidence type="ECO:0000259" key="2">
    <source>
        <dbReference type="PROSITE" id="PS50011"/>
    </source>
</evidence>
<feature type="domain" description="Protein kinase" evidence="2">
    <location>
        <begin position="1"/>
        <end position="274"/>
    </location>
</feature>
<dbReference type="PROSITE" id="PS50011">
    <property type="entry name" value="PROTEIN_KINASE_DOM"/>
    <property type="match status" value="1"/>
</dbReference>
<dbReference type="AlphaFoldDB" id="A0A4P9WRN5"/>
<dbReference type="SUPFAM" id="SSF56112">
    <property type="entry name" value="Protein kinase-like (PK-like)"/>
    <property type="match status" value="1"/>
</dbReference>
<keyword evidence="4" id="KW-1185">Reference proteome</keyword>
<evidence type="ECO:0000313" key="4">
    <source>
        <dbReference type="Proteomes" id="UP000269721"/>
    </source>
</evidence>
<organism evidence="3 4">
    <name type="scientific">Blyttiomyces helicus</name>
    <dbReference type="NCBI Taxonomy" id="388810"/>
    <lineage>
        <taxon>Eukaryota</taxon>
        <taxon>Fungi</taxon>
        <taxon>Fungi incertae sedis</taxon>
        <taxon>Chytridiomycota</taxon>
        <taxon>Chytridiomycota incertae sedis</taxon>
        <taxon>Chytridiomycetes</taxon>
        <taxon>Chytridiomycetes incertae sedis</taxon>
        <taxon>Blyttiomyces</taxon>
    </lineage>
</organism>
<reference evidence="4" key="1">
    <citation type="journal article" date="2018" name="Nat. Microbiol.">
        <title>Leveraging single-cell genomics to expand the fungal tree of life.</title>
        <authorList>
            <person name="Ahrendt S.R."/>
            <person name="Quandt C.A."/>
            <person name="Ciobanu D."/>
            <person name="Clum A."/>
            <person name="Salamov A."/>
            <person name="Andreopoulos B."/>
            <person name="Cheng J.F."/>
            <person name="Woyke T."/>
            <person name="Pelin A."/>
            <person name="Henrissat B."/>
            <person name="Reynolds N.K."/>
            <person name="Benny G.L."/>
            <person name="Smith M.E."/>
            <person name="James T.Y."/>
            <person name="Grigoriev I.V."/>
        </authorList>
    </citation>
    <scope>NUCLEOTIDE SEQUENCE [LARGE SCALE GENOMIC DNA]</scope>
</reference>
<proteinExistence type="predicted"/>
<protein>
    <recommendedName>
        <fullName evidence="2">Protein kinase domain-containing protein</fullName>
    </recommendedName>
</protein>
<dbReference type="InterPro" id="IPR011009">
    <property type="entry name" value="Kinase-like_dom_sf"/>
</dbReference>
<name>A0A4P9WRN5_9FUNG</name>
<feature type="region of interest" description="Disordered" evidence="1">
    <location>
        <begin position="323"/>
        <end position="344"/>
    </location>
</feature>
<dbReference type="GO" id="GO:0005524">
    <property type="term" value="F:ATP binding"/>
    <property type="evidence" value="ECO:0007669"/>
    <property type="project" value="InterPro"/>
</dbReference>
<dbReference type="Proteomes" id="UP000269721">
    <property type="component" value="Unassembled WGS sequence"/>
</dbReference>
<feature type="compositionally biased region" description="Polar residues" evidence="1">
    <location>
        <begin position="390"/>
        <end position="401"/>
    </location>
</feature>
<dbReference type="OrthoDB" id="5546855at2759"/>
<feature type="compositionally biased region" description="Low complexity" evidence="1">
    <location>
        <begin position="225"/>
        <end position="238"/>
    </location>
</feature>
<feature type="compositionally biased region" description="Basic and acidic residues" evidence="1">
    <location>
        <begin position="413"/>
        <end position="423"/>
    </location>
</feature>
<sequence>MKSLRHDIHRESKVLFAEYVPGGSIEEWIREQPNISEKQWKYIIFLIAWTLLVLHDRYEFIHNDFLYGNVLIDTSVDPKDRSNLQYRLNTLEGNDSVIFDIPNVGIMPKIWDLQFASTFKAKSDSEGKSDALRNEFFGENEENIPHTFNPYYDLHCFLTSLLDLDIPDALVKFIRKFYPEELIPPIQDDSFSRSYSDFDLVSRTLSRSDYSGKYTGSTHRHDSSSQRTYDSSSSYHTSDFYETDEESSKSSSRTYKTDEENSKSSSRTYSSAYSSYEESVHSDGSQIRTEFMLGDRMLNGSEKKFKLPTPLDILKDDYFSEYRQQTQNEKKPSAKHSGTNNLKNKKVVRDTVVFTYTLEKPRLEKLVNEKQENQNNHKNKTKDKKTPKDVQSNTNQSNTEGKQVHLEIQNQNAKEKNQQKRVC</sequence>
<evidence type="ECO:0000313" key="3">
    <source>
        <dbReference type="EMBL" id="RKO94843.1"/>
    </source>
</evidence>
<dbReference type="InterPro" id="IPR000719">
    <property type="entry name" value="Prot_kinase_dom"/>
</dbReference>